<keyword evidence="1" id="KW-0670">Pyruvate</keyword>
<sequence>MKVASDVLTVELLQKDARLAAIGELGKACPGGTMELISTTSLKVVDIQRRCLPQQHLRRPTFKDGVEVSTVFECQLTKTMLILATS</sequence>
<proteinExistence type="predicted"/>
<dbReference type="Proteomes" id="UP000053555">
    <property type="component" value="Unassembled WGS sequence"/>
</dbReference>
<dbReference type="AlphaFoldDB" id="A0A0B2PBD9"/>
<name>A0A0B2PBD9_GLYSO</name>
<dbReference type="EMBL" id="KN667567">
    <property type="protein sequence ID" value="KHN06640.1"/>
    <property type="molecule type" value="Genomic_DNA"/>
</dbReference>
<gene>
    <name evidence="1" type="ORF">glysoja_048362</name>
</gene>
<accession>A0A0B2PBD9</accession>
<organism evidence="1">
    <name type="scientific">Glycine soja</name>
    <name type="common">Wild soybean</name>
    <dbReference type="NCBI Taxonomy" id="3848"/>
    <lineage>
        <taxon>Eukaryota</taxon>
        <taxon>Viridiplantae</taxon>
        <taxon>Streptophyta</taxon>
        <taxon>Embryophyta</taxon>
        <taxon>Tracheophyta</taxon>
        <taxon>Spermatophyta</taxon>
        <taxon>Magnoliopsida</taxon>
        <taxon>eudicotyledons</taxon>
        <taxon>Gunneridae</taxon>
        <taxon>Pentapetalae</taxon>
        <taxon>rosids</taxon>
        <taxon>fabids</taxon>
        <taxon>Fabales</taxon>
        <taxon>Fabaceae</taxon>
        <taxon>Papilionoideae</taxon>
        <taxon>50 kb inversion clade</taxon>
        <taxon>NPAAA clade</taxon>
        <taxon>indigoferoid/millettioid clade</taxon>
        <taxon>Phaseoleae</taxon>
        <taxon>Glycine</taxon>
        <taxon>Glycine subgen. Soja</taxon>
    </lineage>
</organism>
<reference evidence="1" key="1">
    <citation type="submission" date="2014-07" db="EMBL/GenBank/DDBJ databases">
        <title>Identification of a novel salt tolerance gene in wild soybean by whole-genome sequencing.</title>
        <authorList>
            <person name="Lam H.-M."/>
            <person name="Qi X."/>
            <person name="Li M.-W."/>
            <person name="Liu X."/>
            <person name="Xie M."/>
            <person name="Ni M."/>
            <person name="Xu X."/>
        </authorList>
    </citation>
    <scope>NUCLEOTIDE SEQUENCE [LARGE SCALE GENOMIC DNA]</scope>
    <source>
        <tissue evidence="1">Root</tissue>
    </source>
</reference>
<keyword evidence="1" id="KW-0456">Lyase</keyword>
<protein>
    <submittedName>
        <fullName evidence="1">Phosphoenolpyruvate carboxylase 4</fullName>
        <ecNumber evidence="1">4.1.1.31</ecNumber>
    </submittedName>
</protein>
<evidence type="ECO:0000313" key="1">
    <source>
        <dbReference type="EMBL" id="KHN06640.1"/>
    </source>
</evidence>
<dbReference type="EC" id="4.1.1.31" evidence="1"/>
<dbReference type="GO" id="GO:0008964">
    <property type="term" value="F:phosphoenolpyruvate carboxylase activity"/>
    <property type="evidence" value="ECO:0007669"/>
    <property type="project" value="UniProtKB-EC"/>
</dbReference>